<dbReference type="RefSeq" id="WP_027205897.1">
    <property type="nucleotide sequence ID" value="NZ_CM009896.1"/>
</dbReference>
<evidence type="ECO:0000313" key="3">
    <source>
        <dbReference type="EMBL" id="SER21928.1"/>
    </source>
</evidence>
<dbReference type="PANTHER" id="PTHR10094">
    <property type="entry name" value="STEROL CARRIER PROTEIN 2 SCP-2 FAMILY PROTEIN"/>
    <property type="match status" value="1"/>
</dbReference>
<dbReference type="InterPro" id="IPR036527">
    <property type="entry name" value="SCP2_sterol-bd_dom_sf"/>
</dbReference>
<evidence type="ECO:0000313" key="4">
    <source>
        <dbReference type="Proteomes" id="UP000182584"/>
    </source>
</evidence>
<dbReference type="Proteomes" id="UP000245488">
    <property type="component" value="Chromosome"/>
</dbReference>
<proteinExistence type="predicted"/>
<dbReference type="Gene3D" id="3.30.1050.10">
    <property type="entry name" value="SCP2 sterol-binding domain"/>
    <property type="match status" value="1"/>
</dbReference>
<dbReference type="SUPFAM" id="SSF55718">
    <property type="entry name" value="SCP-like"/>
    <property type="match status" value="1"/>
</dbReference>
<accession>A0A1H9ME07</accession>
<reference evidence="2 5" key="2">
    <citation type="submission" date="2017-09" db="EMBL/GenBank/DDBJ databases">
        <title>High-quality draft genome sequence of Butyrivibrio fibrisolvens INBov1, isolated from cow rumen.</title>
        <authorList>
            <person name="Rodriguez Hernaez J."/>
            <person name="Rivarola M."/>
            <person name="Paniego N."/>
            <person name="Cravero S."/>
            <person name="Ceron Cucchi M."/>
            <person name="Martinez M.C."/>
        </authorList>
    </citation>
    <scope>NUCLEOTIDE SEQUENCE [LARGE SCALE GENOMIC DNA]</scope>
    <source>
        <strain evidence="2 5">INBov1</strain>
    </source>
</reference>
<sequence>MNLETVISNVRKLAADADVSHVDFLAVQVTLTDCDPGMFYVEVKDHKVNVEPYDYHDRNCAISMKSDDFNKLISGELDPVAAFTVGKLKVDGDIGKALEFSNLLK</sequence>
<dbReference type="EMBL" id="NXNG01000001">
    <property type="protein sequence ID" value="PWT27789.1"/>
    <property type="molecule type" value="Genomic_DNA"/>
</dbReference>
<dbReference type="InterPro" id="IPR003033">
    <property type="entry name" value="SCP2_sterol-bd_dom"/>
</dbReference>
<feature type="domain" description="SCP2" evidence="1">
    <location>
        <begin position="14"/>
        <end position="105"/>
    </location>
</feature>
<dbReference type="GO" id="GO:0005829">
    <property type="term" value="C:cytosol"/>
    <property type="evidence" value="ECO:0007669"/>
    <property type="project" value="TreeGrafter"/>
</dbReference>
<dbReference type="Proteomes" id="UP000182584">
    <property type="component" value="Unassembled WGS sequence"/>
</dbReference>
<dbReference type="eggNOG" id="ENOG5032V1D">
    <property type="taxonomic scope" value="Bacteria"/>
</dbReference>
<dbReference type="Pfam" id="PF02036">
    <property type="entry name" value="SCP2"/>
    <property type="match status" value="1"/>
</dbReference>
<evidence type="ECO:0000313" key="2">
    <source>
        <dbReference type="EMBL" id="PWT27789.1"/>
    </source>
</evidence>
<evidence type="ECO:0000259" key="1">
    <source>
        <dbReference type="Pfam" id="PF02036"/>
    </source>
</evidence>
<dbReference type="AlphaFoldDB" id="A0A1H9ME07"/>
<dbReference type="PANTHER" id="PTHR10094:SF25">
    <property type="entry name" value="SCP2 STEROL-BINDING DOMAIN-CONTAINING PROTEIN 1"/>
    <property type="match status" value="1"/>
</dbReference>
<dbReference type="OrthoDB" id="9804656at2"/>
<keyword evidence="5" id="KW-1185">Reference proteome</keyword>
<gene>
    <name evidence="2" type="ORF">CPT75_12130</name>
    <name evidence="3" type="ORF">SAMN04487884_10368</name>
</gene>
<dbReference type="EMBL" id="FOGJ01000003">
    <property type="protein sequence ID" value="SER21928.1"/>
    <property type="molecule type" value="Genomic_DNA"/>
</dbReference>
<organism evidence="3 4">
    <name type="scientific">Butyrivibrio fibrisolvens</name>
    <dbReference type="NCBI Taxonomy" id="831"/>
    <lineage>
        <taxon>Bacteria</taxon>
        <taxon>Bacillati</taxon>
        <taxon>Bacillota</taxon>
        <taxon>Clostridia</taxon>
        <taxon>Lachnospirales</taxon>
        <taxon>Lachnospiraceae</taxon>
        <taxon>Butyrivibrio</taxon>
    </lineage>
</organism>
<protein>
    <submittedName>
        <fullName evidence="3">SCP-2 sterol transfer family protein</fullName>
    </submittedName>
</protein>
<reference evidence="3 4" key="1">
    <citation type="submission" date="2016-10" db="EMBL/GenBank/DDBJ databases">
        <authorList>
            <person name="de Groot N.N."/>
        </authorList>
    </citation>
    <scope>NUCLEOTIDE SEQUENCE [LARGE SCALE GENOMIC DNA]</scope>
    <source>
        <strain evidence="3 4">AR40</strain>
    </source>
</reference>
<evidence type="ECO:0000313" key="5">
    <source>
        <dbReference type="Proteomes" id="UP000245488"/>
    </source>
</evidence>
<name>A0A1H9ME07_BUTFI</name>